<dbReference type="SUPFAM" id="SSF55681">
    <property type="entry name" value="Class II aaRS and biotin synthetases"/>
    <property type="match status" value="1"/>
</dbReference>
<gene>
    <name evidence="2" type="ORF">ACFQJ7_00200</name>
</gene>
<dbReference type="PROSITE" id="PS51733">
    <property type="entry name" value="BPL_LPL_CATALYTIC"/>
    <property type="match status" value="1"/>
</dbReference>
<dbReference type="Pfam" id="PF21948">
    <property type="entry name" value="LplA-B_cat"/>
    <property type="match status" value="1"/>
</dbReference>
<dbReference type="InterPro" id="IPR045864">
    <property type="entry name" value="aa-tRNA-synth_II/BPL/LPL"/>
</dbReference>
<dbReference type="InterPro" id="IPR004143">
    <property type="entry name" value="BPL_LPL_catalytic"/>
</dbReference>
<evidence type="ECO:0000259" key="1">
    <source>
        <dbReference type="PROSITE" id="PS51733"/>
    </source>
</evidence>
<evidence type="ECO:0000313" key="3">
    <source>
        <dbReference type="Proteomes" id="UP001596414"/>
    </source>
</evidence>
<name>A0ABD5WZW1_9EURY</name>
<proteinExistence type="predicted"/>
<evidence type="ECO:0000313" key="2">
    <source>
        <dbReference type="EMBL" id="MFC7124466.1"/>
    </source>
</evidence>
<dbReference type="RefSeq" id="WP_267637816.1">
    <property type="nucleotide sequence ID" value="NZ_JAODIY010000010.1"/>
</dbReference>
<keyword evidence="2" id="KW-0436">Ligase</keyword>
<feature type="domain" description="BPL/LPL catalytic" evidence="1">
    <location>
        <begin position="27"/>
        <end position="221"/>
    </location>
</feature>
<reference evidence="2 3" key="1">
    <citation type="journal article" date="2014" name="Int. J. Syst. Evol. Microbiol.">
        <title>Complete genome sequence of Corynebacterium casei LMG S-19264T (=DSM 44701T), isolated from a smear-ripened cheese.</title>
        <authorList>
            <consortium name="US DOE Joint Genome Institute (JGI-PGF)"/>
            <person name="Walter F."/>
            <person name="Albersmeier A."/>
            <person name="Kalinowski J."/>
            <person name="Ruckert C."/>
        </authorList>
    </citation>
    <scope>NUCLEOTIDE SEQUENCE [LARGE SCALE GENOMIC DNA]</scope>
    <source>
        <strain evidence="2 3">CGMCC 4.7215</strain>
    </source>
</reference>
<dbReference type="Proteomes" id="UP001596414">
    <property type="component" value="Unassembled WGS sequence"/>
</dbReference>
<organism evidence="2 3">
    <name type="scientific">Halovenus rubra</name>
    <dbReference type="NCBI Taxonomy" id="869890"/>
    <lineage>
        <taxon>Archaea</taxon>
        <taxon>Methanobacteriati</taxon>
        <taxon>Methanobacteriota</taxon>
        <taxon>Stenosarchaea group</taxon>
        <taxon>Halobacteria</taxon>
        <taxon>Halobacteriales</taxon>
        <taxon>Haloarculaceae</taxon>
        <taxon>Halovenus</taxon>
    </lineage>
</organism>
<dbReference type="Gene3D" id="3.30.930.10">
    <property type="entry name" value="Bira Bifunctional Protein, Domain 2"/>
    <property type="match status" value="1"/>
</dbReference>
<protein>
    <submittedName>
        <fullName evidence="2">Biotin/lipoate A/B protein ligase family protein</fullName>
    </submittedName>
</protein>
<dbReference type="AlphaFoldDB" id="A0ABD5WZW1"/>
<comment type="caution">
    <text evidence="2">The sequence shown here is derived from an EMBL/GenBank/DDBJ whole genome shotgun (WGS) entry which is preliminary data.</text>
</comment>
<dbReference type="EMBL" id="JBHSZQ010000001">
    <property type="protein sequence ID" value="MFC7124466.1"/>
    <property type="molecule type" value="Genomic_DNA"/>
</dbReference>
<accession>A0ABD5WZW1</accession>
<sequence length="227" mass="24323">MYVLRGRGKTLGTDREATDEFVQRTRKTGEAGVRVWQPPKNVAFGRRDGNRDGYEQALTVANERGYPVADRSVGGHAVAFTGTTVAFAFAEPVEDSRSGITERYDRVTKRVEAALHALGVTANEGEPAGAFCPGTHSLSAEGKIVGLAQRVHSDVAVTSGILIVADHKAIATVLEPIYDLLDVSFNKSAVGSIARADGDTTRETVIETFIKHLTSGGHDTTEVLRET</sequence>
<dbReference type="GO" id="GO:0016874">
    <property type="term" value="F:ligase activity"/>
    <property type="evidence" value="ECO:0007669"/>
    <property type="project" value="UniProtKB-KW"/>
</dbReference>